<dbReference type="InterPro" id="IPR005516">
    <property type="entry name" value="Remorin_C"/>
</dbReference>
<organism evidence="5 6">
    <name type="scientific">Kalanchoe fedtschenkoi</name>
    <name type="common">Lavender scallops</name>
    <name type="synonym">South American air plant</name>
    <dbReference type="NCBI Taxonomy" id="63787"/>
    <lineage>
        <taxon>Eukaryota</taxon>
        <taxon>Viridiplantae</taxon>
        <taxon>Streptophyta</taxon>
        <taxon>Embryophyta</taxon>
        <taxon>Tracheophyta</taxon>
        <taxon>Spermatophyta</taxon>
        <taxon>Magnoliopsida</taxon>
        <taxon>eudicotyledons</taxon>
        <taxon>Gunneridae</taxon>
        <taxon>Pentapetalae</taxon>
        <taxon>Saxifragales</taxon>
        <taxon>Crassulaceae</taxon>
        <taxon>Kalanchoe</taxon>
    </lineage>
</organism>
<evidence type="ECO:0000256" key="1">
    <source>
        <dbReference type="ARBA" id="ARBA00005711"/>
    </source>
</evidence>
<feature type="region of interest" description="Disordered" evidence="3">
    <location>
        <begin position="1"/>
        <end position="31"/>
    </location>
</feature>
<evidence type="ECO:0000313" key="6">
    <source>
        <dbReference type="Proteomes" id="UP000594263"/>
    </source>
</evidence>
<keyword evidence="6" id="KW-1185">Reference proteome</keyword>
<comment type="similarity">
    <text evidence="1">Belongs to the remorin family.</text>
</comment>
<dbReference type="Gramene" id="Kaladp0082s0038.1.v1.1">
    <property type="protein sequence ID" value="Kaladp0082s0038.1.v1.1"/>
    <property type="gene ID" value="Kaladp0082s0038.v1.1"/>
</dbReference>
<feature type="coiled-coil region" evidence="2">
    <location>
        <begin position="213"/>
        <end position="259"/>
    </location>
</feature>
<evidence type="ECO:0000256" key="2">
    <source>
        <dbReference type="SAM" id="Coils"/>
    </source>
</evidence>
<dbReference type="OMA" id="HEHETAN"/>
<evidence type="ECO:0000313" key="5">
    <source>
        <dbReference type="EnsemblPlants" id="Kaladp0082s0038.1.v1.1"/>
    </source>
</evidence>
<dbReference type="PANTHER" id="PTHR31471">
    <property type="entry name" value="OS02G0116800 PROTEIN"/>
    <property type="match status" value="1"/>
</dbReference>
<dbReference type="PANTHER" id="PTHR31471:SF87">
    <property type="entry name" value="REMORIN 4.2"/>
    <property type="match status" value="1"/>
</dbReference>
<keyword evidence="2" id="KW-0175">Coiled coil</keyword>
<sequence>MMMNDHPPPPPPQRTLSGTSHHQNHGHDDPDETLIREIHALQTPPRARRWEEASSHVSSNSLSMASDNFTTMSREFSALVVAGSAIENDHTPGHDHHHHDANSGSSHNNMLLAMIEEGRDEVPEETNPLAIVHHQDISSRDSISMPPVASPGRIVAAGPSSVSSGHGEISVQRVKKEEVESKITAWQNAKIAKVNNRFKREDAVIGGWENAQVERASASMKKVERKLEEKRARALEKMQNDIAKARRKAEEKRASAEAKRGTKVAKIFEICNLMRAVGRAPSKRPFF</sequence>
<accession>A0A7N0USG2</accession>
<proteinExistence type="inferred from homology"/>
<dbReference type="Pfam" id="PF03763">
    <property type="entry name" value="Remorin_C"/>
    <property type="match status" value="1"/>
</dbReference>
<dbReference type="AlphaFoldDB" id="A0A7N0USG2"/>
<dbReference type="EnsemblPlants" id="Kaladp0082s0038.1.v1.1">
    <property type="protein sequence ID" value="Kaladp0082s0038.1.v1.1"/>
    <property type="gene ID" value="Kaladp0082s0038.v1.1"/>
</dbReference>
<dbReference type="Proteomes" id="UP000594263">
    <property type="component" value="Unplaced"/>
</dbReference>
<evidence type="ECO:0000259" key="4">
    <source>
        <dbReference type="Pfam" id="PF03763"/>
    </source>
</evidence>
<feature type="domain" description="Remorin C-terminal" evidence="4">
    <location>
        <begin position="177"/>
        <end position="283"/>
    </location>
</feature>
<feature type="compositionally biased region" description="Pro residues" evidence="3">
    <location>
        <begin position="1"/>
        <end position="13"/>
    </location>
</feature>
<evidence type="ECO:0000256" key="3">
    <source>
        <dbReference type="SAM" id="MobiDB-lite"/>
    </source>
</evidence>
<protein>
    <recommendedName>
        <fullName evidence="4">Remorin C-terminal domain-containing protein</fullName>
    </recommendedName>
</protein>
<name>A0A7N0USG2_KALFE</name>
<reference evidence="5" key="1">
    <citation type="submission" date="2021-01" db="UniProtKB">
        <authorList>
            <consortium name="EnsemblPlants"/>
        </authorList>
    </citation>
    <scope>IDENTIFICATION</scope>
</reference>